<comment type="caution">
    <text evidence="2">The sequence shown here is derived from an EMBL/GenBank/DDBJ whole genome shotgun (WGS) entry which is preliminary data.</text>
</comment>
<keyword evidence="1" id="KW-0812">Transmembrane</keyword>
<accession>A0A5B6WSV1</accession>
<evidence type="ECO:0000313" key="2">
    <source>
        <dbReference type="EMBL" id="KAA3483987.1"/>
    </source>
</evidence>
<dbReference type="EMBL" id="SMMG02000002">
    <property type="protein sequence ID" value="KAA3483987.1"/>
    <property type="molecule type" value="Genomic_DNA"/>
</dbReference>
<keyword evidence="1" id="KW-0472">Membrane</keyword>
<sequence length="94" mass="11044">MRWHLVCETSSKALSVWDYNSFGYAMALNVRNIEYSTVLRKVNSKLARIRGSSETTSHYLTIYLVLLSCVNMVYGMYRLESFWLCFDSENCHLR</sequence>
<evidence type="ECO:0000256" key="1">
    <source>
        <dbReference type="SAM" id="Phobius"/>
    </source>
</evidence>
<protein>
    <submittedName>
        <fullName evidence="2">Uncharacterized protein</fullName>
    </submittedName>
</protein>
<dbReference type="Proteomes" id="UP000325315">
    <property type="component" value="Unassembled WGS sequence"/>
</dbReference>
<reference evidence="2" key="1">
    <citation type="submission" date="2019-08" db="EMBL/GenBank/DDBJ databases">
        <authorList>
            <person name="Liu F."/>
        </authorList>
    </citation>
    <scope>NUCLEOTIDE SEQUENCE [LARGE SCALE GENOMIC DNA]</scope>
    <source>
        <strain evidence="2">PA1801</strain>
        <tissue evidence="2">Leaf</tissue>
    </source>
</reference>
<name>A0A5B6WSV1_9ROSI</name>
<proteinExistence type="predicted"/>
<keyword evidence="1" id="KW-1133">Transmembrane helix</keyword>
<dbReference type="AlphaFoldDB" id="A0A5B6WSV1"/>
<organism evidence="2 3">
    <name type="scientific">Gossypium australe</name>
    <dbReference type="NCBI Taxonomy" id="47621"/>
    <lineage>
        <taxon>Eukaryota</taxon>
        <taxon>Viridiplantae</taxon>
        <taxon>Streptophyta</taxon>
        <taxon>Embryophyta</taxon>
        <taxon>Tracheophyta</taxon>
        <taxon>Spermatophyta</taxon>
        <taxon>Magnoliopsida</taxon>
        <taxon>eudicotyledons</taxon>
        <taxon>Gunneridae</taxon>
        <taxon>Pentapetalae</taxon>
        <taxon>rosids</taxon>
        <taxon>malvids</taxon>
        <taxon>Malvales</taxon>
        <taxon>Malvaceae</taxon>
        <taxon>Malvoideae</taxon>
        <taxon>Gossypium</taxon>
    </lineage>
</organism>
<evidence type="ECO:0000313" key="3">
    <source>
        <dbReference type="Proteomes" id="UP000325315"/>
    </source>
</evidence>
<feature type="transmembrane region" description="Helical" evidence="1">
    <location>
        <begin position="58"/>
        <end position="77"/>
    </location>
</feature>
<gene>
    <name evidence="2" type="ORF">EPI10_006104</name>
</gene>
<keyword evidence="3" id="KW-1185">Reference proteome</keyword>